<sequence length="53" mass="5856">MTATAAAPSSKLMVSMNPFLLARCSVTDLAFDHRGERYVTYGRCVARYTLALQ</sequence>
<reference evidence="1 2" key="1">
    <citation type="journal article" date="2011" name="J. Bacteriol.">
        <title>Genome sequence of the verrucomicrobium Opitutus terrae PB90-1, an abundant inhabitant of rice paddy soil ecosystems.</title>
        <authorList>
            <person name="van Passel M.W."/>
            <person name="Kant R."/>
            <person name="Palva A."/>
            <person name="Copeland A."/>
            <person name="Lucas S."/>
            <person name="Lapidus A."/>
            <person name="Glavina del Rio T."/>
            <person name="Pitluck S."/>
            <person name="Goltsman E."/>
            <person name="Clum A."/>
            <person name="Sun H."/>
            <person name="Schmutz J."/>
            <person name="Larimer F.W."/>
            <person name="Land M.L."/>
            <person name="Hauser L."/>
            <person name="Kyrpides N."/>
            <person name="Mikhailova N."/>
            <person name="Richardson P.P."/>
            <person name="Janssen P.H."/>
            <person name="de Vos W.M."/>
            <person name="Smidt H."/>
        </authorList>
    </citation>
    <scope>NUCLEOTIDE SEQUENCE [LARGE SCALE GENOMIC DNA]</scope>
    <source>
        <strain evidence="2">DSM 11246 / JCM 15787 / PB90-1</strain>
    </source>
</reference>
<protein>
    <submittedName>
        <fullName evidence="1">Uncharacterized protein</fullName>
    </submittedName>
</protein>
<gene>
    <name evidence="1" type="ordered locus">Oter_1846</name>
</gene>
<proteinExistence type="predicted"/>
<organism evidence="1 2">
    <name type="scientific">Opitutus terrae (strain DSM 11246 / JCM 15787 / PB90-1)</name>
    <dbReference type="NCBI Taxonomy" id="452637"/>
    <lineage>
        <taxon>Bacteria</taxon>
        <taxon>Pseudomonadati</taxon>
        <taxon>Verrucomicrobiota</taxon>
        <taxon>Opitutia</taxon>
        <taxon>Opitutales</taxon>
        <taxon>Opitutaceae</taxon>
        <taxon>Opitutus</taxon>
    </lineage>
</organism>
<dbReference type="STRING" id="452637.Oter_1846"/>
<name>B1ZX18_OPITP</name>
<dbReference type="HOGENOM" id="CLU_3064127_0_0_0"/>
<keyword evidence="2" id="KW-1185">Reference proteome</keyword>
<dbReference type="Proteomes" id="UP000007013">
    <property type="component" value="Chromosome"/>
</dbReference>
<dbReference type="EMBL" id="CP001032">
    <property type="protein sequence ID" value="ACB75129.1"/>
    <property type="molecule type" value="Genomic_DNA"/>
</dbReference>
<dbReference type="AlphaFoldDB" id="B1ZX18"/>
<dbReference type="KEGG" id="ote:Oter_1846"/>
<evidence type="ECO:0000313" key="2">
    <source>
        <dbReference type="Proteomes" id="UP000007013"/>
    </source>
</evidence>
<accession>B1ZX18</accession>
<evidence type="ECO:0000313" key="1">
    <source>
        <dbReference type="EMBL" id="ACB75129.1"/>
    </source>
</evidence>